<sequence>MTGRACCGANKIGLFLLWLLCSRVESSTPRSGLIDPSHEPNDYHLNTSLKLDDNRSISGEYDYRHRIVCKLARNLRNFKLDLVESQ</sequence>
<proteinExistence type="predicted"/>
<keyword evidence="3" id="KW-1185">Reference proteome</keyword>
<name>A0AAE1DYR0_9GAST</name>
<feature type="chain" id="PRO_5042174185" evidence="1">
    <location>
        <begin position="27"/>
        <end position="86"/>
    </location>
</feature>
<evidence type="ECO:0000256" key="1">
    <source>
        <dbReference type="SAM" id="SignalP"/>
    </source>
</evidence>
<protein>
    <submittedName>
        <fullName evidence="2">Uncharacterized protein</fullName>
    </submittedName>
</protein>
<feature type="signal peptide" evidence="1">
    <location>
        <begin position="1"/>
        <end position="26"/>
    </location>
</feature>
<evidence type="ECO:0000313" key="3">
    <source>
        <dbReference type="Proteomes" id="UP001283361"/>
    </source>
</evidence>
<dbReference type="AlphaFoldDB" id="A0AAE1DYR0"/>
<comment type="caution">
    <text evidence="2">The sequence shown here is derived from an EMBL/GenBank/DDBJ whole genome shotgun (WGS) entry which is preliminary data.</text>
</comment>
<evidence type="ECO:0000313" key="2">
    <source>
        <dbReference type="EMBL" id="KAK3787904.1"/>
    </source>
</evidence>
<gene>
    <name evidence="2" type="ORF">RRG08_008038</name>
</gene>
<dbReference type="Proteomes" id="UP001283361">
    <property type="component" value="Unassembled WGS sequence"/>
</dbReference>
<dbReference type="EMBL" id="JAWDGP010001825">
    <property type="protein sequence ID" value="KAK3787904.1"/>
    <property type="molecule type" value="Genomic_DNA"/>
</dbReference>
<keyword evidence="1" id="KW-0732">Signal</keyword>
<reference evidence="2" key="1">
    <citation type="journal article" date="2023" name="G3 (Bethesda)">
        <title>A reference genome for the long-term kleptoplast-retaining sea slug Elysia crispata morphotype clarki.</title>
        <authorList>
            <person name="Eastman K.E."/>
            <person name="Pendleton A.L."/>
            <person name="Shaikh M.A."/>
            <person name="Suttiyut T."/>
            <person name="Ogas R."/>
            <person name="Tomko P."/>
            <person name="Gavelis G."/>
            <person name="Widhalm J.R."/>
            <person name="Wisecaver J.H."/>
        </authorList>
    </citation>
    <scope>NUCLEOTIDE SEQUENCE</scope>
    <source>
        <strain evidence="2">ECLA1</strain>
    </source>
</reference>
<organism evidence="2 3">
    <name type="scientific">Elysia crispata</name>
    <name type="common">lettuce slug</name>
    <dbReference type="NCBI Taxonomy" id="231223"/>
    <lineage>
        <taxon>Eukaryota</taxon>
        <taxon>Metazoa</taxon>
        <taxon>Spiralia</taxon>
        <taxon>Lophotrochozoa</taxon>
        <taxon>Mollusca</taxon>
        <taxon>Gastropoda</taxon>
        <taxon>Heterobranchia</taxon>
        <taxon>Euthyneura</taxon>
        <taxon>Panpulmonata</taxon>
        <taxon>Sacoglossa</taxon>
        <taxon>Placobranchoidea</taxon>
        <taxon>Plakobranchidae</taxon>
        <taxon>Elysia</taxon>
    </lineage>
</organism>
<accession>A0AAE1DYR0</accession>